<dbReference type="AlphaFoldDB" id="A0A7W6E300"/>
<keyword evidence="1" id="KW-0732">Signal</keyword>
<organism evidence="2 3">
    <name type="scientific">Sulfitobacter undariae</name>
    <dbReference type="NCBI Taxonomy" id="1563671"/>
    <lineage>
        <taxon>Bacteria</taxon>
        <taxon>Pseudomonadati</taxon>
        <taxon>Pseudomonadota</taxon>
        <taxon>Alphaproteobacteria</taxon>
        <taxon>Rhodobacterales</taxon>
        <taxon>Roseobacteraceae</taxon>
        <taxon>Sulfitobacter</taxon>
    </lineage>
</organism>
<evidence type="ECO:0000256" key="1">
    <source>
        <dbReference type="SAM" id="SignalP"/>
    </source>
</evidence>
<reference evidence="2 3" key="1">
    <citation type="submission" date="2020-08" db="EMBL/GenBank/DDBJ databases">
        <title>Genomic Encyclopedia of Type Strains, Phase IV (KMG-IV): sequencing the most valuable type-strain genomes for metagenomic binning, comparative biology and taxonomic classification.</title>
        <authorList>
            <person name="Goeker M."/>
        </authorList>
    </citation>
    <scope>NUCLEOTIDE SEQUENCE [LARGE SCALE GENOMIC DNA]</scope>
    <source>
        <strain evidence="2 3">DSM 102234</strain>
    </source>
</reference>
<proteinExistence type="predicted"/>
<gene>
    <name evidence="2" type="ORF">GGR95_000967</name>
</gene>
<keyword evidence="3" id="KW-1185">Reference proteome</keyword>
<evidence type="ECO:0008006" key="4">
    <source>
        <dbReference type="Google" id="ProtNLM"/>
    </source>
</evidence>
<feature type="signal peptide" evidence="1">
    <location>
        <begin position="1"/>
        <end position="25"/>
    </location>
</feature>
<accession>A0A7W6E300</accession>
<evidence type="ECO:0000313" key="3">
    <source>
        <dbReference type="Proteomes" id="UP000530268"/>
    </source>
</evidence>
<dbReference type="RefSeq" id="WP_184563314.1">
    <property type="nucleotide sequence ID" value="NZ_JACIEI010000002.1"/>
</dbReference>
<comment type="caution">
    <text evidence="2">The sequence shown here is derived from an EMBL/GenBank/DDBJ whole genome shotgun (WGS) entry which is preliminary data.</text>
</comment>
<evidence type="ECO:0000313" key="2">
    <source>
        <dbReference type="EMBL" id="MBB3993339.1"/>
    </source>
</evidence>
<feature type="chain" id="PRO_5030719530" description="Plastocyanin" evidence="1">
    <location>
        <begin position="26"/>
        <end position="139"/>
    </location>
</feature>
<dbReference type="EMBL" id="JACIEI010000002">
    <property type="protein sequence ID" value="MBB3993339.1"/>
    <property type="molecule type" value="Genomic_DNA"/>
</dbReference>
<protein>
    <recommendedName>
        <fullName evidence="4">Plastocyanin</fullName>
    </recommendedName>
</protein>
<name>A0A7W6E300_9RHOB</name>
<dbReference type="Proteomes" id="UP000530268">
    <property type="component" value="Unassembled WGS sequence"/>
</dbReference>
<sequence length="139" mass="15090">MLGNNFFRAAATAVALTTSAGFASAEQYPVVMYENGFFPELSFVKAGDVLEITNKSGERRDIRSRDGVTLISNISINGTKSLTIAADTPTEFVGIHRGYGSISPNQSRDKYNRNWVISTLDFNDPPSLYPGDTGLVFGN</sequence>